<protein>
    <recommendedName>
        <fullName evidence="1">ADP-ribosyl cyclase/cyclic ADP-ribose hydrolase</fullName>
        <ecNumber evidence="1">3.2.2.6</ecNumber>
    </recommendedName>
</protein>
<reference evidence="12 13" key="1">
    <citation type="journal article" date="2018" name="PLoS Genet.">
        <title>Population sequencing reveals clonal diversity and ancestral inbreeding in the grapevine cultivar Chardonnay.</title>
        <authorList>
            <person name="Roach M.J."/>
            <person name="Johnson D.L."/>
            <person name="Bohlmann J."/>
            <person name="van Vuuren H.J."/>
            <person name="Jones S.J."/>
            <person name="Pretorius I.S."/>
            <person name="Schmidt S.A."/>
            <person name="Borneman A.R."/>
        </authorList>
    </citation>
    <scope>NUCLEOTIDE SEQUENCE [LARGE SCALE GENOMIC DNA]</scope>
    <source>
        <strain evidence="13">cv. Chardonnay</strain>
        <tissue evidence="12">Leaf</tissue>
    </source>
</reference>
<dbReference type="Gene3D" id="3.80.10.10">
    <property type="entry name" value="Ribonuclease Inhibitor"/>
    <property type="match status" value="3"/>
</dbReference>
<keyword evidence="2" id="KW-0433">Leucine-rich repeat</keyword>
<dbReference type="PANTHER" id="PTHR11017">
    <property type="entry name" value="LEUCINE-RICH REPEAT-CONTAINING PROTEIN"/>
    <property type="match status" value="1"/>
</dbReference>
<dbReference type="InterPro" id="IPR027417">
    <property type="entry name" value="P-loop_NTPase"/>
</dbReference>
<feature type="domain" description="NB-ARC" evidence="8">
    <location>
        <begin position="1"/>
        <end position="153"/>
    </location>
</feature>
<dbReference type="SUPFAM" id="SSF52058">
    <property type="entry name" value="L domain-like"/>
    <property type="match status" value="2"/>
</dbReference>
<name>A0A438E150_VITVI</name>
<dbReference type="SUPFAM" id="SSF52540">
    <property type="entry name" value="P-loop containing nucleoside triphosphate hydrolases"/>
    <property type="match status" value="1"/>
</dbReference>
<keyword evidence="5" id="KW-0520">NAD</keyword>
<dbReference type="Gene3D" id="1.10.8.430">
    <property type="entry name" value="Helical domain of apoptotic protease-activating factors"/>
    <property type="match status" value="1"/>
</dbReference>
<feature type="domain" description="Disease resistance R13L4/SHOC-2-like LRR" evidence="11">
    <location>
        <begin position="486"/>
        <end position="565"/>
    </location>
</feature>
<comment type="catalytic activity">
    <reaction evidence="6">
        <text>NAD(+) + H2O = ADP-D-ribose + nicotinamide + H(+)</text>
        <dbReference type="Rhea" id="RHEA:16301"/>
        <dbReference type="ChEBI" id="CHEBI:15377"/>
        <dbReference type="ChEBI" id="CHEBI:15378"/>
        <dbReference type="ChEBI" id="CHEBI:17154"/>
        <dbReference type="ChEBI" id="CHEBI:57540"/>
        <dbReference type="ChEBI" id="CHEBI:57967"/>
        <dbReference type="EC" id="3.2.2.6"/>
    </reaction>
    <physiologicalReaction direction="left-to-right" evidence="6">
        <dbReference type="Rhea" id="RHEA:16302"/>
    </physiologicalReaction>
</comment>
<dbReference type="Pfam" id="PF23598">
    <property type="entry name" value="LRR_14"/>
    <property type="match status" value="1"/>
</dbReference>
<dbReference type="Pfam" id="PF00931">
    <property type="entry name" value="NB-ARC"/>
    <property type="match status" value="1"/>
</dbReference>
<evidence type="ECO:0000259" key="8">
    <source>
        <dbReference type="Pfam" id="PF00931"/>
    </source>
</evidence>
<dbReference type="Pfam" id="PF23282">
    <property type="entry name" value="WHD_ROQ1"/>
    <property type="match status" value="1"/>
</dbReference>
<dbReference type="EC" id="3.2.2.6" evidence="1"/>
<feature type="region of interest" description="Disordered" evidence="7">
    <location>
        <begin position="1020"/>
        <end position="1050"/>
    </location>
</feature>
<dbReference type="PRINTS" id="PR00364">
    <property type="entry name" value="DISEASERSIST"/>
</dbReference>
<dbReference type="InterPro" id="IPR003591">
    <property type="entry name" value="Leu-rich_rpt_typical-subtyp"/>
</dbReference>
<evidence type="ECO:0000256" key="1">
    <source>
        <dbReference type="ARBA" id="ARBA00011982"/>
    </source>
</evidence>
<dbReference type="GO" id="GO:0043531">
    <property type="term" value="F:ADP binding"/>
    <property type="evidence" value="ECO:0007669"/>
    <property type="project" value="InterPro"/>
</dbReference>
<dbReference type="PANTHER" id="PTHR11017:SF570">
    <property type="entry name" value="DISEASE RESISTANCE PROTEIN (TIR-NBS CLASS)-RELATED"/>
    <property type="match status" value="1"/>
</dbReference>
<keyword evidence="4" id="KW-0611">Plant defense</keyword>
<dbReference type="InterPro" id="IPR042197">
    <property type="entry name" value="Apaf_helical"/>
</dbReference>
<dbReference type="InterPro" id="IPR055414">
    <property type="entry name" value="LRR_R13L4/SHOC2-like"/>
</dbReference>
<dbReference type="Gene3D" id="3.40.50.300">
    <property type="entry name" value="P-loop containing nucleotide triphosphate hydrolases"/>
    <property type="match status" value="1"/>
</dbReference>
<feature type="domain" description="C-JID" evidence="9">
    <location>
        <begin position="856"/>
        <end position="992"/>
    </location>
</feature>
<evidence type="ECO:0000259" key="11">
    <source>
        <dbReference type="Pfam" id="PF23598"/>
    </source>
</evidence>
<dbReference type="PROSITE" id="PS51450">
    <property type="entry name" value="LRR"/>
    <property type="match status" value="1"/>
</dbReference>
<dbReference type="InterPro" id="IPR045344">
    <property type="entry name" value="C-JID"/>
</dbReference>
<evidence type="ECO:0000313" key="12">
    <source>
        <dbReference type="EMBL" id="RVW41425.1"/>
    </source>
</evidence>
<feature type="domain" description="Disease resistance protein Roq1-like winged-helix" evidence="10">
    <location>
        <begin position="222"/>
        <end position="288"/>
    </location>
</feature>
<dbReference type="InterPro" id="IPR001611">
    <property type="entry name" value="Leu-rich_rpt"/>
</dbReference>
<dbReference type="GO" id="GO:0006952">
    <property type="term" value="P:defense response"/>
    <property type="evidence" value="ECO:0007669"/>
    <property type="project" value="UniProtKB-KW"/>
</dbReference>
<evidence type="ECO:0000259" key="9">
    <source>
        <dbReference type="Pfam" id="PF20160"/>
    </source>
</evidence>
<dbReference type="InterPro" id="IPR002182">
    <property type="entry name" value="NB-ARC"/>
</dbReference>
<gene>
    <name evidence="12" type="primary">N_26</name>
    <name evidence="12" type="ORF">CK203_094066</name>
</gene>
<dbReference type="GO" id="GO:0061809">
    <property type="term" value="F:NAD+ nucleosidase activity, cyclic ADP-ribose generating"/>
    <property type="evidence" value="ECO:0007669"/>
    <property type="project" value="UniProtKB-EC"/>
</dbReference>
<evidence type="ECO:0000256" key="2">
    <source>
        <dbReference type="ARBA" id="ARBA00022614"/>
    </source>
</evidence>
<sequence>MIGIYGLGGIGKTTVAKVVYNRIAPLFMITSFIANVREDFKSKGLLHLQKQLLHEILPSRKNFISNVDEGIHMIQDRLCFKNVLLILDDVDTLDQLEALAGDRNWFGPGSRIIVTTRDRHLLDVCKMDAFYEVKKLDHKEAIELFSQHTFERKHPKEDYETLSNSVVRCVDGLPLGLKVLGRFLFSKTILEWKSELQKLEHESNQEIQSVLKRSYDELDLTQKDIFLDVACFFNGEDKDHVTRILDACNFYAESGIRVLSDKCLITIFDNKISMHDLLQQMGRDIVRQEYPKYPEKWSRLCYPNDVYRVLTRKLGTEAIEGILFNLSLPKRKRVDITTKSFEMMTRLRLLKIYWAHESTSMREDTKVKLSKDFEFPSYELRYLYWHGYPLESLPSSFYAEDLVELDMCYSSLKQLWESDEPLEKLNTIRVSFSQHLMEIPDLSVRAPNLEKLILDGCSSLLEIHPASGKLSKLILLRLKKFPDIQGNMEHLLELHLASTAIEELPSSIGYLTGLVLLDLKRCKNLKSLPTNICKLESLEFLFLSGCSKLESFPEMMENMKFLKELHLDGTSIEVLPSSIERLKGLVLLNLRKCKNLVSLSNGMCNLPSLEKLIVSGCSQLKNLPRNLGSLQCLAQLHADGTAITQPPESIVLLRNLQLLVYPGCKILTPTSLGSLFSFWLLHRNSSNGIGLLLPSGFSSLRSFTNLDLSDCKLIEGAIPNGICSLISLKKLDLSRNNFLSIPAGISELTNLKELRLGQCQSLIEIPELPPSVRDIDAQNCTALLPGSSSVGTLQGLQFVFRNCSKPFEDLSSDDKRNALQRFPHNDVSSSASVSSLTTSPVVMQKLLENIAFSIVFPGSGIPEWIWHQNVGSSIKIELPTDWYNDDFLGFALCSVLEHLPERIICRLTSDVFDYADLKDFGHDFHCKGNNFGLEHVWLGYQPCSQLRLFQFNDPNDWNHIEISFEAAHRFRSSASNVVKKCGVCLIYAEDLEGIHPQNKIQLKSRGYNVVERSSENAELIGSGMSPISSGSSRRPTNNPTLKLKRKRPQE</sequence>
<dbReference type="AlphaFoldDB" id="A0A438E150"/>
<dbReference type="EMBL" id="QGNW01001437">
    <property type="protein sequence ID" value="RVW41425.1"/>
    <property type="molecule type" value="Genomic_DNA"/>
</dbReference>
<feature type="compositionally biased region" description="Low complexity" evidence="7">
    <location>
        <begin position="1020"/>
        <end position="1035"/>
    </location>
</feature>
<dbReference type="Proteomes" id="UP000288805">
    <property type="component" value="Unassembled WGS sequence"/>
</dbReference>
<evidence type="ECO:0000256" key="3">
    <source>
        <dbReference type="ARBA" id="ARBA00022737"/>
    </source>
</evidence>
<evidence type="ECO:0000256" key="5">
    <source>
        <dbReference type="ARBA" id="ARBA00023027"/>
    </source>
</evidence>
<evidence type="ECO:0000259" key="10">
    <source>
        <dbReference type="Pfam" id="PF23282"/>
    </source>
</evidence>
<accession>A0A438E150</accession>
<dbReference type="InterPro" id="IPR058192">
    <property type="entry name" value="WHD_ROQ1-like"/>
</dbReference>
<evidence type="ECO:0000256" key="6">
    <source>
        <dbReference type="ARBA" id="ARBA00047304"/>
    </source>
</evidence>
<proteinExistence type="predicted"/>
<dbReference type="GO" id="GO:0051707">
    <property type="term" value="P:response to other organism"/>
    <property type="evidence" value="ECO:0007669"/>
    <property type="project" value="UniProtKB-ARBA"/>
</dbReference>
<evidence type="ECO:0000256" key="7">
    <source>
        <dbReference type="SAM" id="MobiDB-lite"/>
    </source>
</evidence>
<dbReference type="InterPro" id="IPR044974">
    <property type="entry name" value="Disease_R_plants"/>
</dbReference>
<evidence type="ECO:0000256" key="4">
    <source>
        <dbReference type="ARBA" id="ARBA00022821"/>
    </source>
</evidence>
<organism evidence="12 13">
    <name type="scientific">Vitis vinifera</name>
    <name type="common">Grape</name>
    <dbReference type="NCBI Taxonomy" id="29760"/>
    <lineage>
        <taxon>Eukaryota</taxon>
        <taxon>Viridiplantae</taxon>
        <taxon>Streptophyta</taxon>
        <taxon>Embryophyta</taxon>
        <taxon>Tracheophyta</taxon>
        <taxon>Spermatophyta</taxon>
        <taxon>Magnoliopsida</taxon>
        <taxon>eudicotyledons</taxon>
        <taxon>Gunneridae</taxon>
        <taxon>Pentapetalae</taxon>
        <taxon>rosids</taxon>
        <taxon>Vitales</taxon>
        <taxon>Vitaceae</taxon>
        <taxon>Viteae</taxon>
        <taxon>Vitis</taxon>
    </lineage>
</organism>
<dbReference type="Pfam" id="PF20160">
    <property type="entry name" value="C-JID"/>
    <property type="match status" value="1"/>
</dbReference>
<dbReference type="SMART" id="SM00369">
    <property type="entry name" value="LRR_TYP"/>
    <property type="match status" value="4"/>
</dbReference>
<dbReference type="InterPro" id="IPR032675">
    <property type="entry name" value="LRR_dom_sf"/>
</dbReference>
<evidence type="ECO:0000313" key="13">
    <source>
        <dbReference type="Proteomes" id="UP000288805"/>
    </source>
</evidence>
<keyword evidence="3" id="KW-0677">Repeat</keyword>
<comment type="caution">
    <text evidence="12">The sequence shown here is derived from an EMBL/GenBank/DDBJ whole genome shotgun (WGS) entry which is preliminary data.</text>
</comment>